<comment type="caution">
    <text evidence="2">The sequence shown here is derived from an EMBL/GenBank/DDBJ whole genome shotgun (WGS) entry which is preliminary data.</text>
</comment>
<sequence length="166" mass="18515">MHHLRCKLDFTPTLCHSPRLAAAFFDFRDPGGLPSTFLPHPIRIPLLRPLEPQSIKNTLHLSHRLITQPPPPTNRTDPPPAGALVELGASVSYHPHPGLLTVKAFVEPTNEEITYRSNSHTLPILPFASYSRYPSSKPVSRSLRRGSRSRSIAPILVTDQGERNRV</sequence>
<proteinExistence type="predicted"/>
<name>A0A4Y7SUV2_COPMI</name>
<protein>
    <submittedName>
        <fullName evidence="2">Uncharacterized protein</fullName>
    </submittedName>
</protein>
<accession>A0A4Y7SUV2</accession>
<evidence type="ECO:0000313" key="3">
    <source>
        <dbReference type="Proteomes" id="UP000298030"/>
    </source>
</evidence>
<reference evidence="2 3" key="1">
    <citation type="journal article" date="2019" name="Nat. Ecol. Evol.">
        <title>Megaphylogeny resolves global patterns of mushroom evolution.</title>
        <authorList>
            <person name="Varga T."/>
            <person name="Krizsan K."/>
            <person name="Foldi C."/>
            <person name="Dima B."/>
            <person name="Sanchez-Garcia M."/>
            <person name="Sanchez-Ramirez S."/>
            <person name="Szollosi G.J."/>
            <person name="Szarkandi J.G."/>
            <person name="Papp V."/>
            <person name="Albert L."/>
            <person name="Andreopoulos W."/>
            <person name="Angelini C."/>
            <person name="Antonin V."/>
            <person name="Barry K.W."/>
            <person name="Bougher N.L."/>
            <person name="Buchanan P."/>
            <person name="Buyck B."/>
            <person name="Bense V."/>
            <person name="Catcheside P."/>
            <person name="Chovatia M."/>
            <person name="Cooper J."/>
            <person name="Damon W."/>
            <person name="Desjardin D."/>
            <person name="Finy P."/>
            <person name="Geml J."/>
            <person name="Haridas S."/>
            <person name="Hughes K."/>
            <person name="Justo A."/>
            <person name="Karasinski D."/>
            <person name="Kautmanova I."/>
            <person name="Kiss B."/>
            <person name="Kocsube S."/>
            <person name="Kotiranta H."/>
            <person name="LaButti K.M."/>
            <person name="Lechner B.E."/>
            <person name="Liimatainen K."/>
            <person name="Lipzen A."/>
            <person name="Lukacs Z."/>
            <person name="Mihaltcheva S."/>
            <person name="Morgado L.N."/>
            <person name="Niskanen T."/>
            <person name="Noordeloos M.E."/>
            <person name="Ohm R.A."/>
            <person name="Ortiz-Santana B."/>
            <person name="Ovrebo C."/>
            <person name="Racz N."/>
            <person name="Riley R."/>
            <person name="Savchenko A."/>
            <person name="Shiryaev A."/>
            <person name="Soop K."/>
            <person name="Spirin V."/>
            <person name="Szebenyi C."/>
            <person name="Tomsovsky M."/>
            <person name="Tulloss R.E."/>
            <person name="Uehling J."/>
            <person name="Grigoriev I.V."/>
            <person name="Vagvolgyi C."/>
            <person name="Papp T."/>
            <person name="Martin F.M."/>
            <person name="Miettinen O."/>
            <person name="Hibbett D.S."/>
            <person name="Nagy L.G."/>
        </authorList>
    </citation>
    <scope>NUCLEOTIDE SEQUENCE [LARGE SCALE GENOMIC DNA]</scope>
    <source>
        <strain evidence="2 3">FP101781</strain>
    </source>
</reference>
<gene>
    <name evidence="2" type="ORF">FA13DRAFT_1150372</name>
</gene>
<dbReference type="EMBL" id="QPFP01000055">
    <property type="protein sequence ID" value="TEB25655.1"/>
    <property type="molecule type" value="Genomic_DNA"/>
</dbReference>
<evidence type="ECO:0000313" key="2">
    <source>
        <dbReference type="EMBL" id="TEB25655.1"/>
    </source>
</evidence>
<evidence type="ECO:0000256" key="1">
    <source>
        <dbReference type="SAM" id="MobiDB-lite"/>
    </source>
</evidence>
<feature type="region of interest" description="Disordered" evidence="1">
    <location>
        <begin position="134"/>
        <end position="166"/>
    </location>
</feature>
<keyword evidence="3" id="KW-1185">Reference proteome</keyword>
<organism evidence="2 3">
    <name type="scientific">Coprinellus micaceus</name>
    <name type="common">Glistening ink-cap mushroom</name>
    <name type="synonym">Coprinus micaceus</name>
    <dbReference type="NCBI Taxonomy" id="71717"/>
    <lineage>
        <taxon>Eukaryota</taxon>
        <taxon>Fungi</taxon>
        <taxon>Dikarya</taxon>
        <taxon>Basidiomycota</taxon>
        <taxon>Agaricomycotina</taxon>
        <taxon>Agaricomycetes</taxon>
        <taxon>Agaricomycetidae</taxon>
        <taxon>Agaricales</taxon>
        <taxon>Agaricineae</taxon>
        <taxon>Psathyrellaceae</taxon>
        <taxon>Coprinellus</taxon>
    </lineage>
</organism>
<dbReference type="AlphaFoldDB" id="A0A4Y7SUV2"/>
<dbReference type="Proteomes" id="UP000298030">
    <property type="component" value="Unassembled WGS sequence"/>
</dbReference>